<organism evidence="12 13">
    <name type="scientific">Nocardioides kribbensis</name>
    <dbReference type="NCBI Taxonomy" id="305517"/>
    <lineage>
        <taxon>Bacteria</taxon>
        <taxon>Bacillati</taxon>
        <taxon>Actinomycetota</taxon>
        <taxon>Actinomycetes</taxon>
        <taxon>Propionibacteriales</taxon>
        <taxon>Nocardioidaceae</taxon>
        <taxon>Nocardioides</taxon>
    </lineage>
</organism>
<feature type="region of interest" description="Disordered" evidence="10">
    <location>
        <begin position="84"/>
        <end position="109"/>
    </location>
</feature>
<name>A0ABV1NY48_9ACTN</name>
<evidence type="ECO:0000256" key="11">
    <source>
        <dbReference type="SAM" id="Phobius"/>
    </source>
</evidence>
<dbReference type="RefSeq" id="WP_349804420.1">
    <property type="nucleotide sequence ID" value="NZ_JBEGDP010000007.1"/>
</dbReference>
<keyword evidence="3" id="KW-0813">Transport</keyword>
<keyword evidence="9 11" id="KW-0472">Membrane</keyword>
<evidence type="ECO:0000256" key="6">
    <source>
        <dbReference type="ARBA" id="ARBA00022927"/>
    </source>
</evidence>
<evidence type="ECO:0000256" key="5">
    <source>
        <dbReference type="ARBA" id="ARBA00022692"/>
    </source>
</evidence>
<comment type="similarity">
    <text evidence="2">Belongs to the YajC family.</text>
</comment>
<evidence type="ECO:0000313" key="13">
    <source>
        <dbReference type="Proteomes" id="UP001482520"/>
    </source>
</evidence>
<evidence type="ECO:0000256" key="7">
    <source>
        <dbReference type="ARBA" id="ARBA00022989"/>
    </source>
</evidence>
<comment type="subcellular location">
    <subcellularLocation>
        <location evidence="1">Cell membrane</location>
        <topology evidence="1">Single-pass membrane protein</topology>
    </subcellularLocation>
</comment>
<evidence type="ECO:0000256" key="4">
    <source>
        <dbReference type="ARBA" id="ARBA00022475"/>
    </source>
</evidence>
<gene>
    <name evidence="12" type="primary">yajC</name>
    <name evidence="12" type="ORF">V6R90_08815</name>
</gene>
<accession>A0ABV1NY48</accession>
<evidence type="ECO:0000256" key="8">
    <source>
        <dbReference type="ARBA" id="ARBA00023010"/>
    </source>
</evidence>
<keyword evidence="8" id="KW-0811">Translocation</keyword>
<dbReference type="PANTHER" id="PTHR33909">
    <property type="entry name" value="SEC TRANSLOCON ACCESSORY COMPLEX SUBUNIT YAJC"/>
    <property type="match status" value="1"/>
</dbReference>
<evidence type="ECO:0000256" key="9">
    <source>
        <dbReference type="ARBA" id="ARBA00023136"/>
    </source>
</evidence>
<evidence type="ECO:0000256" key="1">
    <source>
        <dbReference type="ARBA" id="ARBA00004162"/>
    </source>
</evidence>
<dbReference type="EMBL" id="JBEGDP010000007">
    <property type="protein sequence ID" value="MEQ7847377.1"/>
    <property type="molecule type" value="Genomic_DNA"/>
</dbReference>
<evidence type="ECO:0000256" key="3">
    <source>
        <dbReference type="ARBA" id="ARBA00022448"/>
    </source>
</evidence>
<dbReference type="Pfam" id="PF02699">
    <property type="entry name" value="YajC"/>
    <property type="match status" value="1"/>
</dbReference>
<keyword evidence="4" id="KW-1003">Cell membrane</keyword>
<proteinExistence type="inferred from homology"/>
<dbReference type="SMART" id="SM01323">
    <property type="entry name" value="YajC"/>
    <property type="match status" value="1"/>
</dbReference>
<evidence type="ECO:0000256" key="2">
    <source>
        <dbReference type="ARBA" id="ARBA00006742"/>
    </source>
</evidence>
<keyword evidence="5 11" id="KW-0812">Transmembrane</keyword>
<dbReference type="NCBIfam" id="TIGR00739">
    <property type="entry name" value="yajC"/>
    <property type="match status" value="1"/>
</dbReference>
<dbReference type="PANTHER" id="PTHR33909:SF1">
    <property type="entry name" value="SEC TRANSLOCON ACCESSORY COMPLEX SUBUNIT YAJC"/>
    <property type="match status" value="1"/>
</dbReference>
<reference evidence="12 13" key="1">
    <citation type="submission" date="2024-02" db="EMBL/GenBank/DDBJ databases">
        <title>Full genome sequence of Nocardioides kribbensis.</title>
        <authorList>
            <person name="Poletto B.L."/>
            <person name="Silva G."/>
            <person name="Galante D."/>
            <person name="Campos K.R."/>
            <person name="Santos M.B.N."/>
            <person name="Sacchi C.T."/>
        </authorList>
    </citation>
    <scope>NUCLEOTIDE SEQUENCE [LARGE SCALE GENOMIC DNA]</scope>
    <source>
        <strain evidence="12 13">O4R</strain>
    </source>
</reference>
<evidence type="ECO:0000256" key="10">
    <source>
        <dbReference type="SAM" id="MobiDB-lite"/>
    </source>
</evidence>
<dbReference type="InterPro" id="IPR003849">
    <property type="entry name" value="Preprotein_translocase_YajC"/>
</dbReference>
<dbReference type="Proteomes" id="UP001482520">
    <property type="component" value="Unassembled WGS sequence"/>
</dbReference>
<comment type="caution">
    <text evidence="12">The sequence shown here is derived from an EMBL/GenBank/DDBJ whole genome shotgun (WGS) entry which is preliminary data.</text>
</comment>
<keyword evidence="6" id="KW-0653">Protein transport</keyword>
<feature type="transmembrane region" description="Helical" evidence="11">
    <location>
        <begin position="6"/>
        <end position="22"/>
    </location>
</feature>
<protein>
    <submittedName>
        <fullName evidence="12">Preprotein translocase subunit YajC</fullName>
    </submittedName>
</protein>
<evidence type="ECO:0000313" key="12">
    <source>
        <dbReference type="EMBL" id="MEQ7847377.1"/>
    </source>
</evidence>
<sequence length="109" mass="11918">MSTLVNLLPIILIALVFWLLIIRPQTRRQKELVRMQGSLTVGDRVMLTSGVFGEVHEITDEHVGVEIADGVVVRVVRGAIGSIIPAHDPLEDPTDGPALGEGRTETEER</sequence>
<keyword evidence="7 11" id="KW-1133">Transmembrane helix</keyword>
<dbReference type="PRINTS" id="PR01853">
    <property type="entry name" value="YAJCTRNLCASE"/>
</dbReference>
<keyword evidence="13" id="KW-1185">Reference proteome</keyword>